<sequence length="229" mass="25744">KLGFAACERNSAATEGINVLIEKRNALGQWEYGIMCIEYTEFEMFGIKNASASINSLKTDFPANTNILYVDLASAEKIGSCKDITCLPGIVLNLKKTLPFVDHFGIPHSVSGGRLECTMQSIADNFVNAYPSRRYKSIEEKLDSFIVYNERKRVTSSAKRKRKHNDKYLNQTPDGSLLDIIRNATDILSDCNINIPKIGDNSKYIHSRPPFLILLHPALGPMWEVTRQK</sequence>
<dbReference type="PANTHER" id="PTHR11952">
    <property type="entry name" value="UDP- GLUCOSE PYROPHOSPHORYLASE"/>
    <property type="match status" value="1"/>
</dbReference>
<dbReference type="SUPFAM" id="SSF53448">
    <property type="entry name" value="Nucleotide-diphospho-sugar transferases"/>
    <property type="match status" value="1"/>
</dbReference>
<feature type="non-terminal residue" evidence="1">
    <location>
        <position position="1"/>
    </location>
</feature>
<dbReference type="PANTHER" id="PTHR11952:SF14">
    <property type="entry name" value="UTP--GLUCOSE-1-PHOSPHATE URIDYLYLTRANSFERASE 3, CHLOROPLASTIC"/>
    <property type="match status" value="1"/>
</dbReference>
<accession>A0A0K9PRQ3</accession>
<organism evidence="1 2">
    <name type="scientific">Zostera marina</name>
    <name type="common">Eelgrass</name>
    <dbReference type="NCBI Taxonomy" id="29655"/>
    <lineage>
        <taxon>Eukaryota</taxon>
        <taxon>Viridiplantae</taxon>
        <taxon>Streptophyta</taxon>
        <taxon>Embryophyta</taxon>
        <taxon>Tracheophyta</taxon>
        <taxon>Spermatophyta</taxon>
        <taxon>Magnoliopsida</taxon>
        <taxon>Liliopsida</taxon>
        <taxon>Zosteraceae</taxon>
        <taxon>Zostera</taxon>
    </lineage>
</organism>
<dbReference type="InterPro" id="IPR039741">
    <property type="entry name" value="UDP-sugar_pyrophosphorylase"/>
</dbReference>
<protein>
    <submittedName>
        <fullName evidence="1">UDP-glucose pyrophosphorylase</fullName>
    </submittedName>
</protein>
<comment type="caution">
    <text evidence="1">The sequence shown here is derived from an EMBL/GenBank/DDBJ whole genome shotgun (WGS) entry which is preliminary data.</text>
</comment>
<proteinExistence type="predicted"/>
<evidence type="ECO:0000313" key="2">
    <source>
        <dbReference type="Proteomes" id="UP000036987"/>
    </source>
</evidence>
<dbReference type="OrthoDB" id="2020092at2759"/>
<dbReference type="EMBL" id="LFYR01000696">
    <property type="protein sequence ID" value="KMZ70912.1"/>
    <property type="molecule type" value="Genomic_DNA"/>
</dbReference>
<name>A0A0K9PRQ3_ZOSMR</name>
<dbReference type="Proteomes" id="UP000036987">
    <property type="component" value="Unassembled WGS sequence"/>
</dbReference>
<gene>
    <name evidence="1" type="ORF">ZOSMA_190G00140</name>
</gene>
<dbReference type="Gene3D" id="3.90.550.10">
    <property type="entry name" value="Spore Coat Polysaccharide Biosynthesis Protein SpsA, Chain A"/>
    <property type="match status" value="1"/>
</dbReference>
<keyword evidence="2" id="KW-1185">Reference proteome</keyword>
<dbReference type="AlphaFoldDB" id="A0A0K9PRQ3"/>
<feature type="non-terminal residue" evidence="1">
    <location>
        <position position="229"/>
    </location>
</feature>
<reference evidence="2" key="1">
    <citation type="journal article" date="2016" name="Nature">
        <title>The genome of the seagrass Zostera marina reveals angiosperm adaptation to the sea.</title>
        <authorList>
            <person name="Olsen J.L."/>
            <person name="Rouze P."/>
            <person name="Verhelst B."/>
            <person name="Lin Y.-C."/>
            <person name="Bayer T."/>
            <person name="Collen J."/>
            <person name="Dattolo E."/>
            <person name="De Paoli E."/>
            <person name="Dittami S."/>
            <person name="Maumus F."/>
            <person name="Michel G."/>
            <person name="Kersting A."/>
            <person name="Lauritano C."/>
            <person name="Lohaus R."/>
            <person name="Toepel M."/>
            <person name="Tonon T."/>
            <person name="Vanneste K."/>
            <person name="Amirebrahimi M."/>
            <person name="Brakel J."/>
            <person name="Bostroem C."/>
            <person name="Chovatia M."/>
            <person name="Grimwood J."/>
            <person name="Jenkins J.W."/>
            <person name="Jueterbock A."/>
            <person name="Mraz A."/>
            <person name="Stam W.T."/>
            <person name="Tice H."/>
            <person name="Bornberg-Bauer E."/>
            <person name="Green P.J."/>
            <person name="Pearson G.A."/>
            <person name="Procaccini G."/>
            <person name="Duarte C.M."/>
            <person name="Schmutz J."/>
            <person name="Reusch T.B.H."/>
            <person name="Van de Peer Y."/>
        </authorList>
    </citation>
    <scope>NUCLEOTIDE SEQUENCE [LARGE SCALE GENOMIC DNA]</scope>
    <source>
        <strain evidence="2">cv. Finnish</strain>
    </source>
</reference>
<dbReference type="InterPro" id="IPR029044">
    <property type="entry name" value="Nucleotide-diphossugar_trans"/>
</dbReference>
<evidence type="ECO:0000313" key="1">
    <source>
        <dbReference type="EMBL" id="KMZ70912.1"/>
    </source>
</evidence>